<organism evidence="16 17">
    <name type="scientific">Micrococcus cohnii</name>
    <dbReference type="NCBI Taxonomy" id="993416"/>
    <lineage>
        <taxon>Bacteria</taxon>
        <taxon>Bacillati</taxon>
        <taxon>Actinomycetota</taxon>
        <taxon>Actinomycetes</taxon>
        <taxon>Micrococcales</taxon>
        <taxon>Micrococcaceae</taxon>
        <taxon>Micrococcus</taxon>
    </lineage>
</organism>
<comment type="subcellular location">
    <subcellularLocation>
        <location evidence="13">Cytoplasm</location>
    </subcellularLocation>
</comment>
<dbReference type="HAMAP" id="MF_00384">
    <property type="entry name" value="Homoser_kinase"/>
    <property type="match status" value="1"/>
</dbReference>
<comment type="catalytic activity">
    <reaction evidence="11 13">
        <text>L-homoserine + ATP = O-phospho-L-homoserine + ADP + H(+)</text>
        <dbReference type="Rhea" id="RHEA:13985"/>
        <dbReference type="ChEBI" id="CHEBI:15378"/>
        <dbReference type="ChEBI" id="CHEBI:30616"/>
        <dbReference type="ChEBI" id="CHEBI:57476"/>
        <dbReference type="ChEBI" id="CHEBI:57590"/>
        <dbReference type="ChEBI" id="CHEBI:456216"/>
        <dbReference type="EC" id="2.7.1.39"/>
    </reaction>
</comment>
<evidence type="ECO:0000313" key="17">
    <source>
        <dbReference type="Proteomes" id="UP000540191"/>
    </source>
</evidence>
<dbReference type="InterPro" id="IPR000870">
    <property type="entry name" value="Homoserine_kinase"/>
</dbReference>
<keyword evidence="7 13" id="KW-0791">Threonine biosynthesis</keyword>
<dbReference type="GO" id="GO:0005737">
    <property type="term" value="C:cytoplasm"/>
    <property type="evidence" value="ECO:0007669"/>
    <property type="project" value="UniProtKB-SubCell"/>
</dbReference>
<dbReference type="Gene3D" id="3.30.70.890">
    <property type="entry name" value="GHMP kinase, C-terminal domain"/>
    <property type="match status" value="1"/>
</dbReference>
<evidence type="ECO:0000256" key="12">
    <source>
        <dbReference type="ARBA" id="ARBA00049954"/>
    </source>
</evidence>
<evidence type="ECO:0000313" key="16">
    <source>
        <dbReference type="EMBL" id="MBB4734942.1"/>
    </source>
</evidence>
<comment type="similarity">
    <text evidence="2 13">Belongs to the GHMP kinase family. Homoserine kinase subfamily.</text>
</comment>
<evidence type="ECO:0000256" key="10">
    <source>
        <dbReference type="ARBA" id="ARBA00022840"/>
    </source>
</evidence>
<reference evidence="16 17" key="1">
    <citation type="submission" date="2020-08" db="EMBL/GenBank/DDBJ databases">
        <title>Sequencing the genomes of 1000 actinobacteria strains.</title>
        <authorList>
            <person name="Klenk H.-P."/>
        </authorList>
    </citation>
    <scope>NUCLEOTIDE SEQUENCE [LARGE SCALE GENOMIC DNA]</scope>
    <source>
        <strain evidence="16 17">DSM 23974</strain>
    </source>
</reference>
<comment type="pathway">
    <text evidence="1 13">Amino-acid biosynthesis; L-threonine biosynthesis; L-threonine from L-aspartate: step 4/5.</text>
</comment>
<feature type="domain" description="GHMP kinase C-terminal" evidence="15">
    <location>
        <begin position="232"/>
        <end position="298"/>
    </location>
</feature>
<dbReference type="SUPFAM" id="SSF55060">
    <property type="entry name" value="GHMP Kinase, C-terminal domain"/>
    <property type="match status" value="1"/>
</dbReference>
<keyword evidence="13" id="KW-0963">Cytoplasm</keyword>
<dbReference type="EC" id="2.7.1.39" evidence="3 13"/>
<dbReference type="Pfam" id="PF08544">
    <property type="entry name" value="GHMP_kinases_C"/>
    <property type="match status" value="1"/>
</dbReference>
<dbReference type="PIRSF" id="PIRSF000676">
    <property type="entry name" value="Homoser_kin"/>
    <property type="match status" value="1"/>
</dbReference>
<comment type="function">
    <text evidence="12 13">Catalyzes the ATP-dependent phosphorylation of L-homoserine to L-homoserine phosphate.</text>
</comment>
<dbReference type="PRINTS" id="PR00958">
    <property type="entry name" value="HOMSERKINASE"/>
</dbReference>
<dbReference type="SUPFAM" id="SSF54211">
    <property type="entry name" value="Ribosomal protein S5 domain 2-like"/>
    <property type="match status" value="1"/>
</dbReference>
<feature type="domain" description="GHMP kinase N-terminal" evidence="14">
    <location>
        <begin position="75"/>
        <end position="157"/>
    </location>
</feature>
<dbReference type="InterPro" id="IPR006204">
    <property type="entry name" value="GHMP_kinase_N_dom"/>
</dbReference>
<evidence type="ECO:0000256" key="11">
    <source>
        <dbReference type="ARBA" id="ARBA00049375"/>
    </source>
</evidence>
<sequence length="324" mass="32989">MSRPLTPGERRLPVGRAVRVHVPATSANLGPGFDSMGLALQLDDEVTLEVVEGVWAASVEGEGAESLPTDGSHLILRLAREHLAARGVTVPGLTLHAVNRIPHARGLGSSAAAVVAAIAGAEALLDPEDRLDADGLLGVCSALEGHPDNVAPALRGGATVSWSRGGDAAGEVGTAELSLHPGVVPVVAVPDVEVSTHAVRALLPTSVPHAEAAAQAGRAALLVHALSREPRLLAEATVDLLHQGPRSSAMPETAALITRLRAAGHAAVVSGAGPSVLVLAPGERAATTAAEYVRELYADSSCGWRVQVTGIARGGARVEHVRHG</sequence>
<dbReference type="Proteomes" id="UP000540191">
    <property type="component" value="Unassembled WGS sequence"/>
</dbReference>
<dbReference type="PANTHER" id="PTHR20861:SF1">
    <property type="entry name" value="HOMOSERINE KINASE"/>
    <property type="match status" value="1"/>
</dbReference>
<comment type="caution">
    <text evidence="16">The sequence shown here is derived from an EMBL/GenBank/DDBJ whole genome shotgun (WGS) entry which is preliminary data.</text>
</comment>
<feature type="binding site" evidence="13">
    <location>
        <begin position="102"/>
        <end position="112"/>
    </location>
    <ligand>
        <name>ATP</name>
        <dbReference type="ChEBI" id="CHEBI:30616"/>
    </ligand>
</feature>
<evidence type="ECO:0000256" key="1">
    <source>
        <dbReference type="ARBA" id="ARBA00005015"/>
    </source>
</evidence>
<keyword evidence="9 13" id="KW-0418">Kinase</keyword>
<evidence type="ECO:0000256" key="6">
    <source>
        <dbReference type="ARBA" id="ARBA00022679"/>
    </source>
</evidence>
<evidence type="ECO:0000256" key="5">
    <source>
        <dbReference type="ARBA" id="ARBA00022605"/>
    </source>
</evidence>
<keyword evidence="5 13" id="KW-0028">Amino-acid biosynthesis</keyword>
<dbReference type="EMBL" id="JACHNA010000001">
    <property type="protein sequence ID" value="MBB4734942.1"/>
    <property type="molecule type" value="Genomic_DNA"/>
</dbReference>
<protein>
    <recommendedName>
        <fullName evidence="4 13">Homoserine kinase</fullName>
        <shortName evidence="13">HK</shortName>
        <shortName evidence="13">HSK</shortName>
        <ecNumber evidence="3 13">2.7.1.39</ecNumber>
    </recommendedName>
</protein>
<evidence type="ECO:0000259" key="14">
    <source>
        <dbReference type="Pfam" id="PF00288"/>
    </source>
</evidence>
<dbReference type="UniPathway" id="UPA00050">
    <property type="reaction ID" value="UER00064"/>
</dbReference>
<proteinExistence type="inferred from homology"/>
<keyword evidence="17" id="KW-1185">Reference proteome</keyword>
<keyword evidence="6 13" id="KW-0808">Transferase</keyword>
<evidence type="ECO:0000256" key="3">
    <source>
        <dbReference type="ARBA" id="ARBA00012078"/>
    </source>
</evidence>
<evidence type="ECO:0000256" key="4">
    <source>
        <dbReference type="ARBA" id="ARBA00017858"/>
    </source>
</evidence>
<dbReference type="Gene3D" id="3.30.230.10">
    <property type="match status" value="1"/>
</dbReference>
<dbReference type="AlphaFoldDB" id="A0A7W7M2H1"/>
<keyword evidence="10 13" id="KW-0067">ATP-binding</keyword>
<evidence type="ECO:0000256" key="8">
    <source>
        <dbReference type="ARBA" id="ARBA00022741"/>
    </source>
</evidence>
<evidence type="ECO:0000256" key="13">
    <source>
        <dbReference type="HAMAP-Rule" id="MF_00384"/>
    </source>
</evidence>
<dbReference type="RefSeq" id="WP_158495648.1">
    <property type="nucleotide sequence ID" value="NZ_JACHNA010000001.1"/>
</dbReference>
<gene>
    <name evidence="13" type="primary">thrB</name>
    <name evidence="16" type="ORF">HDA30_000450</name>
</gene>
<dbReference type="Pfam" id="PF00288">
    <property type="entry name" value="GHMP_kinases_N"/>
    <property type="match status" value="1"/>
</dbReference>
<dbReference type="GO" id="GO:0005524">
    <property type="term" value="F:ATP binding"/>
    <property type="evidence" value="ECO:0007669"/>
    <property type="project" value="UniProtKB-UniRule"/>
</dbReference>
<dbReference type="NCBIfam" id="TIGR00191">
    <property type="entry name" value="thrB"/>
    <property type="match status" value="1"/>
</dbReference>
<dbReference type="PROSITE" id="PS00627">
    <property type="entry name" value="GHMP_KINASES_ATP"/>
    <property type="match status" value="1"/>
</dbReference>
<name>A0A7W7M2H1_9MICC</name>
<dbReference type="GO" id="GO:0004413">
    <property type="term" value="F:homoserine kinase activity"/>
    <property type="evidence" value="ECO:0007669"/>
    <property type="project" value="UniProtKB-UniRule"/>
</dbReference>
<evidence type="ECO:0000256" key="9">
    <source>
        <dbReference type="ARBA" id="ARBA00022777"/>
    </source>
</evidence>
<dbReference type="GO" id="GO:0009088">
    <property type="term" value="P:threonine biosynthetic process"/>
    <property type="evidence" value="ECO:0007669"/>
    <property type="project" value="UniProtKB-UniRule"/>
</dbReference>
<dbReference type="InterPro" id="IPR014721">
    <property type="entry name" value="Ribsml_uS5_D2-typ_fold_subgr"/>
</dbReference>
<dbReference type="InterPro" id="IPR036554">
    <property type="entry name" value="GHMP_kinase_C_sf"/>
</dbReference>
<dbReference type="InterPro" id="IPR013750">
    <property type="entry name" value="GHMP_kinase_C_dom"/>
</dbReference>
<dbReference type="PANTHER" id="PTHR20861">
    <property type="entry name" value="HOMOSERINE/4-DIPHOSPHOCYTIDYL-2-C-METHYL-D-ERYTHRITOL KINASE"/>
    <property type="match status" value="1"/>
</dbReference>
<dbReference type="InterPro" id="IPR006203">
    <property type="entry name" value="GHMP_knse_ATP-bd_CS"/>
</dbReference>
<dbReference type="InterPro" id="IPR020568">
    <property type="entry name" value="Ribosomal_Su5_D2-typ_SF"/>
</dbReference>
<evidence type="ECO:0000259" key="15">
    <source>
        <dbReference type="Pfam" id="PF08544"/>
    </source>
</evidence>
<accession>A0A7W7M2H1</accession>
<keyword evidence="8 13" id="KW-0547">Nucleotide-binding</keyword>
<evidence type="ECO:0000256" key="7">
    <source>
        <dbReference type="ARBA" id="ARBA00022697"/>
    </source>
</evidence>
<evidence type="ECO:0000256" key="2">
    <source>
        <dbReference type="ARBA" id="ARBA00007370"/>
    </source>
</evidence>